<dbReference type="InterPro" id="IPR035952">
    <property type="entry name" value="Rhomboid-like_sf"/>
</dbReference>
<keyword evidence="4 6" id="KW-0472">Membrane</keyword>
<feature type="compositionally biased region" description="Basic and acidic residues" evidence="5">
    <location>
        <begin position="214"/>
        <end position="230"/>
    </location>
</feature>
<accession>A0ABU9BFI1</accession>
<keyword evidence="3 6" id="KW-1133">Transmembrane helix</keyword>
<evidence type="ECO:0000313" key="8">
    <source>
        <dbReference type="Proteomes" id="UP001368500"/>
    </source>
</evidence>
<feature type="region of interest" description="Disordered" evidence="5">
    <location>
        <begin position="211"/>
        <end position="230"/>
    </location>
</feature>
<evidence type="ECO:0000256" key="1">
    <source>
        <dbReference type="ARBA" id="ARBA00004141"/>
    </source>
</evidence>
<dbReference type="Proteomes" id="UP001368500">
    <property type="component" value="Unassembled WGS sequence"/>
</dbReference>
<dbReference type="SUPFAM" id="SSF144091">
    <property type="entry name" value="Rhomboid-like"/>
    <property type="match status" value="1"/>
</dbReference>
<evidence type="ECO:0000313" key="7">
    <source>
        <dbReference type="EMBL" id="MEK8028702.1"/>
    </source>
</evidence>
<dbReference type="EMBL" id="JBBUTF010000028">
    <property type="protein sequence ID" value="MEK8028702.1"/>
    <property type="molecule type" value="Genomic_DNA"/>
</dbReference>
<evidence type="ECO:0000256" key="5">
    <source>
        <dbReference type="SAM" id="MobiDB-lite"/>
    </source>
</evidence>
<comment type="caution">
    <text evidence="7">The sequence shown here is derived from an EMBL/GenBank/DDBJ whole genome shotgun (WGS) entry which is preliminary data.</text>
</comment>
<evidence type="ECO:0000256" key="6">
    <source>
        <dbReference type="SAM" id="Phobius"/>
    </source>
</evidence>
<evidence type="ECO:0000256" key="2">
    <source>
        <dbReference type="ARBA" id="ARBA00022692"/>
    </source>
</evidence>
<dbReference type="RefSeq" id="WP_341376488.1">
    <property type="nucleotide sequence ID" value="NZ_JBBUTF010000028.1"/>
</dbReference>
<evidence type="ECO:0000256" key="3">
    <source>
        <dbReference type="ARBA" id="ARBA00022989"/>
    </source>
</evidence>
<evidence type="ECO:0000256" key="4">
    <source>
        <dbReference type="ARBA" id="ARBA00023136"/>
    </source>
</evidence>
<sequence>MSWFDWQPQWLATQPWRLLTAGWVHLGAAHLTLNLGALALLAWLGHEADAGWRVVRAWALAWPLTHLLLWLLLGAQLCLTGGAAVGVPALAVEAGATGRVAFGAGGAGLLADGLCGRPWPLHHYGGLSGVLHAGVAVLAVALWRAPDAARRRVGRVLVAGLLVKLLAEQPWGPVLSWDAGLGMARVPLAHLAGALAGLACGAALALGPVTASPDARRPDAPRPDAPRPEG</sequence>
<organism evidence="7 8">
    <name type="scientific">Pseudaquabacterium rugosum</name>
    <dbReference type="NCBI Taxonomy" id="2984194"/>
    <lineage>
        <taxon>Bacteria</taxon>
        <taxon>Pseudomonadati</taxon>
        <taxon>Pseudomonadota</taxon>
        <taxon>Betaproteobacteria</taxon>
        <taxon>Burkholderiales</taxon>
        <taxon>Sphaerotilaceae</taxon>
        <taxon>Pseudaquabacterium</taxon>
    </lineage>
</organism>
<keyword evidence="8" id="KW-1185">Reference proteome</keyword>
<dbReference type="Gene3D" id="1.20.1540.10">
    <property type="entry name" value="Rhomboid-like"/>
    <property type="match status" value="1"/>
</dbReference>
<name>A0ABU9BFI1_9BURK</name>
<feature type="transmembrane region" description="Helical" evidence="6">
    <location>
        <begin position="124"/>
        <end position="145"/>
    </location>
</feature>
<keyword evidence="2 6" id="KW-0812">Transmembrane</keyword>
<proteinExistence type="predicted"/>
<feature type="transmembrane region" description="Helical" evidence="6">
    <location>
        <begin position="55"/>
        <end position="73"/>
    </location>
</feature>
<reference evidence="7 8" key="1">
    <citation type="submission" date="2024-04" db="EMBL/GenBank/DDBJ databases">
        <title>Novel species of the genus Ideonella isolated from streams.</title>
        <authorList>
            <person name="Lu H."/>
        </authorList>
    </citation>
    <scope>NUCLEOTIDE SEQUENCE [LARGE SCALE GENOMIC DNA]</scope>
    <source>
        <strain evidence="7 8">BYS139W</strain>
    </source>
</reference>
<evidence type="ECO:0008006" key="9">
    <source>
        <dbReference type="Google" id="ProtNLM"/>
    </source>
</evidence>
<feature type="transmembrane region" description="Helical" evidence="6">
    <location>
        <begin position="20"/>
        <end position="43"/>
    </location>
</feature>
<gene>
    <name evidence="7" type="ORF">AACH11_22310</name>
</gene>
<comment type="subcellular location">
    <subcellularLocation>
        <location evidence="1">Membrane</location>
        <topology evidence="1">Multi-pass membrane protein</topology>
    </subcellularLocation>
</comment>
<protein>
    <recommendedName>
        <fullName evidence="9">Rhombosortase</fullName>
    </recommendedName>
</protein>
<feature type="transmembrane region" description="Helical" evidence="6">
    <location>
        <begin position="187"/>
        <end position="207"/>
    </location>
</feature>